<dbReference type="Pfam" id="PF14238">
    <property type="entry name" value="DUF4340"/>
    <property type="match status" value="1"/>
</dbReference>
<dbReference type="InterPro" id="IPR025641">
    <property type="entry name" value="DUF4340"/>
</dbReference>
<name>A0A934WS37_9FIRM</name>
<evidence type="ECO:0000313" key="4">
    <source>
        <dbReference type="EMBL" id="MBK6088895.1"/>
    </source>
</evidence>
<dbReference type="AlphaFoldDB" id="A0A934WS37"/>
<proteinExistence type="predicted"/>
<reference evidence="4" key="1">
    <citation type="submission" date="2021-01" db="EMBL/GenBank/DDBJ databases">
        <title>Genome public.</title>
        <authorList>
            <person name="Liu C."/>
            <person name="Sun Q."/>
        </authorList>
    </citation>
    <scope>NUCLEOTIDE SEQUENCE</scope>
    <source>
        <strain evidence="4">M6</strain>
    </source>
</reference>
<evidence type="ECO:0000313" key="5">
    <source>
        <dbReference type="Proteomes" id="UP000633365"/>
    </source>
</evidence>
<keyword evidence="2" id="KW-0472">Membrane</keyword>
<feature type="domain" description="DUF4340" evidence="3">
    <location>
        <begin position="187"/>
        <end position="333"/>
    </location>
</feature>
<evidence type="ECO:0000259" key="3">
    <source>
        <dbReference type="Pfam" id="PF14238"/>
    </source>
</evidence>
<dbReference type="EMBL" id="JAEQMG010000098">
    <property type="protein sequence ID" value="MBK6088895.1"/>
    <property type="molecule type" value="Genomic_DNA"/>
</dbReference>
<feature type="transmembrane region" description="Helical" evidence="2">
    <location>
        <begin position="49"/>
        <end position="68"/>
    </location>
</feature>
<dbReference type="Proteomes" id="UP000633365">
    <property type="component" value="Unassembled WGS sequence"/>
</dbReference>
<organism evidence="4 5">
    <name type="scientific">Ruminococcus difficilis</name>
    <dbReference type="NCBI Taxonomy" id="2763069"/>
    <lineage>
        <taxon>Bacteria</taxon>
        <taxon>Bacillati</taxon>
        <taxon>Bacillota</taxon>
        <taxon>Clostridia</taxon>
        <taxon>Eubacteriales</taxon>
        <taxon>Oscillospiraceae</taxon>
        <taxon>Ruminococcus</taxon>
    </lineage>
</organism>
<dbReference type="RefSeq" id="WP_201427707.1">
    <property type="nucleotide sequence ID" value="NZ_JAEQMG010000098.1"/>
</dbReference>
<comment type="caution">
    <text evidence="4">The sequence shown here is derived from an EMBL/GenBank/DDBJ whole genome shotgun (WGS) entry which is preliminary data.</text>
</comment>
<keyword evidence="2" id="KW-1133">Transmembrane helix</keyword>
<protein>
    <submittedName>
        <fullName evidence="4">DUF4340 domain-containing protein</fullName>
    </submittedName>
</protein>
<feature type="compositionally biased region" description="Basic and acidic residues" evidence="1">
    <location>
        <begin position="1"/>
        <end position="10"/>
    </location>
</feature>
<keyword evidence="5" id="KW-1185">Reference proteome</keyword>
<feature type="region of interest" description="Disordered" evidence="1">
    <location>
        <begin position="1"/>
        <end position="24"/>
    </location>
</feature>
<sequence length="549" mass="58776">MSENKEKIINPEEPAATPENDVDDALESFLNREQKETKPVKTGKLNKRVLIIVIAAVAVVGLILLLIFTRSRTVQGSTADEALTTPAEITATVNEKGEHEAEVDVDEKGEIVKNGSGKLLEYVPADIKSIKVENAKGSFTVNSYTPEGEATVYTLEGFDNVALQKGVADEVATACAEVEFIEIISPNGKPADFGLDKPRATAHITYHDKTTATLRVGNQAAAEAGTYISFGDSNAVYLISNDKVTALMYSVNDLIDHEITANAEDTETLALKSMTISGSRYSQDITIVPNTDEAIDAQYIVTSPRRMFAKETESADVVNAVRGLYAEEVLCVNPSSGQMSSYGVADPYAKVTATYSDATITLYASAPGDDGLVSLYNPDKNIIYSIQLAAVSWARTSVEDLMPETVLPAKKTALSRIDFSAGGQSYTIDVTQRTDTSRTEDGEDEEVTVTTAKVGDTALSDANFSVFYQNLTGIRNTGESAGSGSELMRFTLSYTTGREPDTVVVYDAGSAQYPVELNGTAAGTASKAYIDSLIEGTHALVKGEDIKSL</sequence>
<evidence type="ECO:0000256" key="1">
    <source>
        <dbReference type="SAM" id="MobiDB-lite"/>
    </source>
</evidence>
<evidence type="ECO:0000256" key="2">
    <source>
        <dbReference type="SAM" id="Phobius"/>
    </source>
</evidence>
<keyword evidence="2" id="KW-0812">Transmembrane</keyword>
<gene>
    <name evidence="4" type="ORF">JKK62_09600</name>
</gene>
<accession>A0A934WS37</accession>